<protein>
    <submittedName>
        <fullName evidence="1">Uncharacterized protein</fullName>
    </submittedName>
</protein>
<dbReference type="AlphaFoldDB" id="A0A4U7N4R6"/>
<dbReference type="OrthoDB" id="7495008at2"/>
<name>A0A4U7N4R6_9RHOB</name>
<comment type="caution">
    <text evidence="1">The sequence shown here is derived from an EMBL/GenBank/DDBJ whole genome shotgun (WGS) entry which is preliminary data.</text>
</comment>
<evidence type="ECO:0000313" key="1">
    <source>
        <dbReference type="EMBL" id="TKZ20779.1"/>
    </source>
</evidence>
<organism evidence="1 2">
    <name type="scientific">Shimia litoralis</name>
    <dbReference type="NCBI Taxonomy" id="420403"/>
    <lineage>
        <taxon>Bacteria</taxon>
        <taxon>Pseudomonadati</taxon>
        <taxon>Pseudomonadota</taxon>
        <taxon>Alphaproteobacteria</taxon>
        <taxon>Rhodobacterales</taxon>
        <taxon>Roseobacteraceae</taxon>
    </lineage>
</organism>
<keyword evidence="2" id="KW-1185">Reference proteome</keyword>
<sequence>MIEFRTVADDEPALNFSPLLRGVQKTFAYVQEHGSIGLTPSKAFKRNFVHWAAAEFDWPGHTEADLFAVNKVLNEHDFMPVGDIHFLLTTLKMGRHYKGDFKLTKAGSELIDQPGRLFGIITPFYLFELNHTGYTRFSDEPLLGNWDMFMNILNVEAEDGITGADLRRTLYGDPDQGPGPRYDDILGSLYINILRPLCWAGLLHVDRAKGFQSTERSLFTKTPLWKAALKLETDAMVGSATRH</sequence>
<reference evidence="1 2" key="1">
    <citation type="submission" date="2019-04" db="EMBL/GenBank/DDBJ databases">
        <title>Genome sequence of Pelagicola litoralis CL-ES2.</title>
        <authorList>
            <person name="Cao J."/>
        </authorList>
    </citation>
    <scope>NUCLEOTIDE SEQUENCE [LARGE SCALE GENOMIC DNA]</scope>
    <source>
        <strain evidence="1 2">CL-ES2</strain>
    </source>
</reference>
<accession>A0A4U7N4R6</accession>
<gene>
    <name evidence="1" type="ORF">FAP39_09665</name>
</gene>
<proteinExistence type="predicted"/>
<dbReference type="EMBL" id="SULI01000009">
    <property type="protein sequence ID" value="TKZ20779.1"/>
    <property type="molecule type" value="Genomic_DNA"/>
</dbReference>
<dbReference type="RefSeq" id="WP_138016185.1">
    <property type="nucleotide sequence ID" value="NZ_SULI01000009.1"/>
</dbReference>
<dbReference type="Proteomes" id="UP000306575">
    <property type="component" value="Unassembled WGS sequence"/>
</dbReference>
<evidence type="ECO:0000313" key="2">
    <source>
        <dbReference type="Proteomes" id="UP000306575"/>
    </source>
</evidence>